<dbReference type="EMBL" id="JABSTU010006913">
    <property type="protein sequence ID" value="KAH7931582.1"/>
    <property type="molecule type" value="Genomic_DNA"/>
</dbReference>
<protein>
    <submittedName>
        <fullName evidence="2">Uncharacterized protein</fullName>
    </submittedName>
</protein>
<dbReference type="Proteomes" id="UP000821866">
    <property type="component" value="Unassembled WGS sequence"/>
</dbReference>
<comment type="caution">
    <text evidence="2">The sequence shown here is derived from an EMBL/GenBank/DDBJ whole genome shotgun (WGS) entry which is preliminary data.</text>
</comment>
<feature type="region of interest" description="Disordered" evidence="1">
    <location>
        <begin position="807"/>
        <end position="826"/>
    </location>
</feature>
<sequence>MTSSYSWHGRLLLARKAAQKIGEPQEFLFSAYRMGLESYTRLTERIDGLARLGRIGTCVAAILNEPSEDVRTAFFRALDSEFTFDFTRRKHSTALQHAYTTLVGTTVKNVIHNGLDPDLDNDMTLLGEKIQYYYKKKDGTATLSDLRHITSLKSEMNARRLDRFPGLLEYIEKHRGTRATVCSGKKESTVVETIPDYVHVSREERKQRVNKVMEYMTDALKNAESLKESVTNQMEHLRELRSNDIEQSGKSLISDSDIELLRKKIEAIDVDMDAIIDPEEARKTVEAYIENIMIRMYAYRDRIMMNILLGRIENIPFADILKVFSISEPSLDEEDAAKYRRMNNQELINAMREVTLERASSIDYEVFTYVRMNLVIHELFNMHVTSKEGNTIVASDALLNEMLLRLQNAWDVNGIIYDIITKPYNETYVRSLMSRTDPVDVYILHLITQSVQQQQQMHKVVGNDDAMVQMWSQYSNELYRAFSLKMLEHKRVIQQVKAEVTEEGDECRWVRYKELMVGNKSADICANFSKNVYITFSVDGNMDIYIYDDEKKNLISIVNYHPCVSVRAWDVAFNYPEHIIYSDLSSEQQYQPILYTLFKRDILAENSYDDFDDQEQRMNRLVCILMCKKSIETSFLFGAMTNQWDAICFKQSTCFVTLGVQTMTSVGEFNQLINNIPRATFEFAAADRIGEAIPTTVPQLATMADQCNGNRDVVVEQHSIWYMYEITRFLLYLDSLYPHMMFVYAVWKYGWSNNLMSETHGGTDNTLFFHLVSMCALDLPKRCECIENLLKETTDWTEDFRDVIKANHNNENNSPTTKEEEGVGGEGEELMKYTYSCVVRHLLRYEHDGEHNDLCSREQE</sequence>
<evidence type="ECO:0000313" key="2">
    <source>
        <dbReference type="EMBL" id="KAH7931582.1"/>
    </source>
</evidence>
<keyword evidence="3" id="KW-1185">Reference proteome</keyword>
<reference evidence="2" key="2">
    <citation type="submission" date="2021-09" db="EMBL/GenBank/DDBJ databases">
        <authorList>
            <person name="Jia N."/>
            <person name="Wang J."/>
            <person name="Shi W."/>
            <person name="Du L."/>
            <person name="Sun Y."/>
            <person name="Zhan W."/>
            <person name="Jiang J."/>
            <person name="Wang Q."/>
            <person name="Zhang B."/>
            <person name="Ji P."/>
            <person name="Sakyi L.B."/>
            <person name="Cui X."/>
            <person name="Yuan T."/>
            <person name="Jiang B."/>
            <person name="Yang W."/>
            <person name="Lam T.T.-Y."/>
            <person name="Chang Q."/>
            <person name="Ding S."/>
            <person name="Wang X."/>
            <person name="Zhu J."/>
            <person name="Ruan X."/>
            <person name="Zhao L."/>
            <person name="Wei J."/>
            <person name="Que T."/>
            <person name="Du C."/>
            <person name="Cheng J."/>
            <person name="Dai P."/>
            <person name="Han X."/>
            <person name="Huang E."/>
            <person name="Gao Y."/>
            <person name="Liu J."/>
            <person name="Shao H."/>
            <person name="Ye R."/>
            <person name="Li L."/>
            <person name="Wei W."/>
            <person name="Wang X."/>
            <person name="Wang C."/>
            <person name="Huo Q."/>
            <person name="Li W."/>
            <person name="Guo W."/>
            <person name="Chen H."/>
            <person name="Chen S."/>
            <person name="Zhou L."/>
            <person name="Zhou L."/>
            <person name="Ni X."/>
            <person name="Tian J."/>
            <person name="Zhou Y."/>
            <person name="Sheng Y."/>
            <person name="Liu T."/>
            <person name="Pan Y."/>
            <person name="Xia L."/>
            <person name="Li J."/>
            <person name="Zhao F."/>
            <person name="Cao W."/>
        </authorList>
    </citation>
    <scope>NUCLEOTIDE SEQUENCE</scope>
    <source>
        <strain evidence="2">Rmic-2018</strain>
        <tissue evidence="2">Larvae</tissue>
    </source>
</reference>
<proteinExistence type="predicted"/>
<organism evidence="2 3">
    <name type="scientific">Rhipicephalus microplus</name>
    <name type="common">Cattle tick</name>
    <name type="synonym">Boophilus microplus</name>
    <dbReference type="NCBI Taxonomy" id="6941"/>
    <lineage>
        <taxon>Eukaryota</taxon>
        <taxon>Metazoa</taxon>
        <taxon>Ecdysozoa</taxon>
        <taxon>Arthropoda</taxon>
        <taxon>Chelicerata</taxon>
        <taxon>Arachnida</taxon>
        <taxon>Acari</taxon>
        <taxon>Parasitiformes</taxon>
        <taxon>Ixodida</taxon>
        <taxon>Ixodoidea</taxon>
        <taxon>Ixodidae</taxon>
        <taxon>Rhipicephalinae</taxon>
        <taxon>Rhipicephalus</taxon>
        <taxon>Boophilus</taxon>
    </lineage>
</organism>
<accession>A0A9J6CSF6</accession>
<reference evidence="2" key="1">
    <citation type="journal article" date="2020" name="Cell">
        <title>Large-Scale Comparative Analyses of Tick Genomes Elucidate Their Genetic Diversity and Vector Capacities.</title>
        <authorList>
            <consortium name="Tick Genome and Microbiome Consortium (TIGMIC)"/>
            <person name="Jia N."/>
            <person name="Wang J."/>
            <person name="Shi W."/>
            <person name="Du L."/>
            <person name="Sun Y."/>
            <person name="Zhan W."/>
            <person name="Jiang J.F."/>
            <person name="Wang Q."/>
            <person name="Zhang B."/>
            <person name="Ji P."/>
            <person name="Bell-Sakyi L."/>
            <person name="Cui X.M."/>
            <person name="Yuan T.T."/>
            <person name="Jiang B.G."/>
            <person name="Yang W.F."/>
            <person name="Lam T.T."/>
            <person name="Chang Q.C."/>
            <person name="Ding S.J."/>
            <person name="Wang X.J."/>
            <person name="Zhu J.G."/>
            <person name="Ruan X.D."/>
            <person name="Zhao L."/>
            <person name="Wei J.T."/>
            <person name="Ye R.Z."/>
            <person name="Que T.C."/>
            <person name="Du C.H."/>
            <person name="Zhou Y.H."/>
            <person name="Cheng J.X."/>
            <person name="Dai P.F."/>
            <person name="Guo W.B."/>
            <person name="Han X.H."/>
            <person name="Huang E.J."/>
            <person name="Li L.F."/>
            <person name="Wei W."/>
            <person name="Gao Y.C."/>
            <person name="Liu J.Z."/>
            <person name="Shao H.Z."/>
            <person name="Wang X."/>
            <person name="Wang C.C."/>
            <person name="Yang T.C."/>
            <person name="Huo Q.B."/>
            <person name="Li W."/>
            <person name="Chen H.Y."/>
            <person name="Chen S.E."/>
            <person name="Zhou L.G."/>
            <person name="Ni X.B."/>
            <person name="Tian J.H."/>
            <person name="Sheng Y."/>
            <person name="Liu T."/>
            <person name="Pan Y.S."/>
            <person name="Xia L.Y."/>
            <person name="Li J."/>
            <person name="Zhao F."/>
            <person name="Cao W.C."/>
        </authorList>
    </citation>
    <scope>NUCLEOTIDE SEQUENCE</scope>
    <source>
        <strain evidence="2">Rmic-2018</strain>
    </source>
</reference>
<evidence type="ECO:0000256" key="1">
    <source>
        <dbReference type="SAM" id="MobiDB-lite"/>
    </source>
</evidence>
<evidence type="ECO:0000313" key="3">
    <source>
        <dbReference type="Proteomes" id="UP000821866"/>
    </source>
</evidence>
<gene>
    <name evidence="2" type="ORF">HPB51_029802</name>
</gene>
<name>A0A9J6CSF6_RHIMP</name>
<feature type="compositionally biased region" description="Polar residues" evidence="1">
    <location>
        <begin position="807"/>
        <end position="816"/>
    </location>
</feature>
<dbReference type="AlphaFoldDB" id="A0A9J6CSF6"/>